<organism evidence="2 3">
    <name type="scientific">Tribonema minus</name>
    <dbReference type="NCBI Taxonomy" id="303371"/>
    <lineage>
        <taxon>Eukaryota</taxon>
        <taxon>Sar</taxon>
        <taxon>Stramenopiles</taxon>
        <taxon>Ochrophyta</taxon>
        <taxon>PX clade</taxon>
        <taxon>Xanthophyceae</taxon>
        <taxon>Tribonematales</taxon>
        <taxon>Tribonemataceae</taxon>
        <taxon>Tribonema</taxon>
    </lineage>
</organism>
<evidence type="ECO:0000256" key="1">
    <source>
        <dbReference type="SAM" id="SignalP"/>
    </source>
</evidence>
<dbReference type="InterPro" id="IPR045388">
    <property type="entry name" value="HHL1-like"/>
</dbReference>
<evidence type="ECO:0000313" key="3">
    <source>
        <dbReference type="Proteomes" id="UP000664859"/>
    </source>
</evidence>
<dbReference type="AlphaFoldDB" id="A0A836CM14"/>
<dbReference type="OrthoDB" id="197165at2759"/>
<dbReference type="Proteomes" id="UP000664859">
    <property type="component" value="Unassembled WGS sequence"/>
</dbReference>
<accession>A0A836CM14</accession>
<keyword evidence="3" id="KW-1185">Reference proteome</keyword>
<comment type="caution">
    <text evidence="2">The sequence shown here is derived from an EMBL/GenBank/DDBJ whole genome shotgun (WGS) entry which is preliminary data.</text>
</comment>
<dbReference type="EMBL" id="JAFCMP010000071">
    <property type="protein sequence ID" value="KAG5188321.1"/>
    <property type="molecule type" value="Genomic_DNA"/>
</dbReference>
<proteinExistence type="predicted"/>
<name>A0A836CM14_9STRA</name>
<dbReference type="Pfam" id="PF20133">
    <property type="entry name" value="HHL1-like"/>
    <property type="match status" value="1"/>
</dbReference>
<sequence>MVKTLVLLPLLLVATSAFAPPSSRTVSSTRTCRASTCLTAKADEPKGFGKKAPKAAPKEKSAAQIEREKAASAYDNLAASGVPEHNIWVRVKGGGDQDWVPAGTMAVPRTEKVANAVFEQQEALLSGLYRVFPKLKGEELEYGSNLKLYPDEAVKVLEPKEKSDDMIKNWFESLLSPINTSK</sequence>
<protein>
    <submittedName>
        <fullName evidence="2">Uncharacterized protein</fullName>
    </submittedName>
</protein>
<reference evidence="2" key="1">
    <citation type="submission" date="2021-02" db="EMBL/GenBank/DDBJ databases">
        <title>First Annotated Genome of the Yellow-green Alga Tribonema minus.</title>
        <authorList>
            <person name="Mahan K.M."/>
        </authorList>
    </citation>
    <scope>NUCLEOTIDE SEQUENCE</scope>
    <source>
        <strain evidence="2">UTEX B ZZ1240</strain>
    </source>
</reference>
<feature type="signal peptide" evidence="1">
    <location>
        <begin position="1"/>
        <end position="17"/>
    </location>
</feature>
<evidence type="ECO:0000313" key="2">
    <source>
        <dbReference type="EMBL" id="KAG5188321.1"/>
    </source>
</evidence>
<feature type="chain" id="PRO_5032690452" evidence="1">
    <location>
        <begin position="18"/>
        <end position="182"/>
    </location>
</feature>
<gene>
    <name evidence="2" type="ORF">JKP88DRAFT_234329</name>
</gene>
<keyword evidence="1" id="KW-0732">Signal</keyword>